<evidence type="ECO:0000256" key="5">
    <source>
        <dbReference type="ARBA" id="ARBA00023136"/>
    </source>
</evidence>
<keyword evidence="3 6" id="KW-0812">Transmembrane</keyword>
<feature type="transmembrane region" description="Helical" evidence="6">
    <location>
        <begin position="387"/>
        <end position="406"/>
    </location>
</feature>
<dbReference type="PANTHER" id="PTHR23501">
    <property type="entry name" value="MAJOR FACILITATOR SUPERFAMILY"/>
    <property type="match status" value="1"/>
</dbReference>
<feature type="transmembrane region" description="Helical" evidence="6">
    <location>
        <begin position="182"/>
        <end position="203"/>
    </location>
</feature>
<comment type="similarity">
    <text evidence="2">Belongs to the major facilitator superfamily. TCR/Tet family.</text>
</comment>
<evidence type="ECO:0000256" key="2">
    <source>
        <dbReference type="ARBA" id="ARBA00007520"/>
    </source>
</evidence>
<feature type="domain" description="Major facilitator superfamily (MFS) profile" evidence="7">
    <location>
        <begin position="59"/>
        <end position="549"/>
    </location>
</feature>
<keyword evidence="4 6" id="KW-1133">Transmembrane helix</keyword>
<feature type="transmembrane region" description="Helical" evidence="6">
    <location>
        <begin position="323"/>
        <end position="348"/>
    </location>
</feature>
<dbReference type="PANTHER" id="PTHR23501:SF193">
    <property type="entry name" value="MULTIDRUG TRANSPORTER, PUTATIVE (AFU_ORTHOLOGUE AFUA_8G00940)-RELATED"/>
    <property type="match status" value="1"/>
</dbReference>
<evidence type="ECO:0000313" key="8">
    <source>
        <dbReference type="EMBL" id="KAK3358748.1"/>
    </source>
</evidence>
<dbReference type="AlphaFoldDB" id="A0AAJ0MGZ9"/>
<dbReference type="InterPro" id="IPR036259">
    <property type="entry name" value="MFS_trans_sf"/>
</dbReference>
<dbReference type="Gene3D" id="1.20.1250.20">
    <property type="entry name" value="MFS general substrate transporter like domains"/>
    <property type="match status" value="2"/>
</dbReference>
<dbReference type="CDD" id="cd17502">
    <property type="entry name" value="MFS_Azr1_MDR_like"/>
    <property type="match status" value="1"/>
</dbReference>
<reference evidence="8" key="1">
    <citation type="journal article" date="2023" name="Mol. Phylogenet. Evol.">
        <title>Genome-scale phylogeny and comparative genomics of the fungal order Sordariales.</title>
        <authorList>
            <person name="Hensen N."/>
            <person name="Bonometti L."/>
            <person name="Westerberg I."/>
            <person name="Brannstrom I.O."/>
            <person name="Guillou S."/>
            <person name="Cros-Aarteil S."/>
            <person name="Calhoun S."/>
            <person name="Haridas S."/>
            <person name="Kuo A."/>
            <person name="Mondo S."/>
            <person name="Pangilinan J."/>
            <person name="Riley R."/>
            <person name="LaButti K."/>
            <person name="Andreopoulos B."/>
            <person name="Lipzen A."/>
            <person name="Chen C."/>
            <person name="Yan M."/>
            <person name="Daum C."/>
            <person name="Ng V."/>
            <person name="Clum A."/>
            <person name="Steindorff A."/>
            <person name="Ohm R.A."/>
            <person name="Martin F."/>
            <person name="Silar P."/>
            <person name="Natvig D.O."/>
            <person name="Lalanne C."/>
            <person name="Gautier V."/>
            <person name="Ament-Velasquez S.L."/>
            <person name="Kruys A."/>
            <person name="Hutchinson M.I."/>
            <person name="Powell A.J."/>
            <person name="Barry K."/>
            <person name="Miller A.N."/>
            <person name="Grigoriev I.V."/>
            <person name="Debuchy R."/>
            <person name="Gladieux P."/>
            <person name="Hiltunen Thoren M."/>
            <person name="Johannesson H."/>
        </authorList>
    </citation>
    <scope>NUCLEOTIDE SEQUENCE</scope>
    <source>
        <strain evidence="8">CBS 955.72</strain>
    </source>
</reference>
<evidence type="ECO:0000313" key="9">
    <source>
        <dbReference type="Proteomes" id="UP001275084"/>
    </source>
</evidence>
<evidence type="ECO:0000256" key="1">
    <source>
        <dbReference type="ARBA" id="ARBA00004141"/>
    </source>
</evidence>
<dbReference type="GO" id="GO:0022857">
    <property type="term" value="F:transmembrane transporter activity"/>
    <property type="evidence" value="ECO:0007669"/>
    <property type="project" value="InterPro"/>
</dbReference>
<organism evidence="8 9">
    <name type="scientific">Lasiosphaeria hispida</name>
    <dbReference type="NCBI Taxonomy" id="260671"/>
    <lineage>
        <taxon>Eukaryota</taxon>
        <taxon>Fungi</taxon>
        <taxon>Dikarya</taxon>
        <taxon>Ascomycota</taxon>
        <taxon>Pezizomycotina</taxon>
        <taxon>Sordariomycetes</taxon>
        <taxon>Sordariomycetidae</taxon>
        <taxon>Sordariales</taxon>
        <taxon>Lasiosphaeriaceae</taxon>
        <taxon>Lasiosphaeria</taxon>
    </lineage>
</organism>
<feature type="transmembrane region" description="Helical" evidence="6">
    <location>
        <begin position="255"/>
        <end position="275"/>
    </location>
</feature>
<name>A0AAJ0MGZ9_9PEZI</name>
<dbReference type="Proteomes" id="UP001275084">
    <property type="component" value="Unassembled WGS sequence"/>
</dbReference>
<feature type="transmembrane region" description="Helical" evidence="6">
    <location>
        <begin position="94"/>
        <end position="112"/>
    </location>
</feature>
<dbReference type="Pfam" id="PF07690">
    <property type="entry name" value="MFS_1"/>
    <property type="match status" value="1"/>
</dbReference>
<evidence type="ECO:0000256" key="6">
    <source>
        <dbReference type="SAM" id="Phobius"/>
    </source>
</evidence>
<feature type="transmembrane region" description="Helical" evidence="6">
    <location>
        <begin position="124"/>
        <end position="143"/>
    </location>
</feature>
<evidence type="ECO:0000256" key="4">
    <source>
        <dbReference type="ARBA" id="ARBA00022989"/>
    </source>
</evidence>
<dbReference type="GO" id="GO:0005886">
    <property type="term" value="C:plasma membrane"/>
    <property type="evidence" value="ECO:0007669"/>
    <property type="project" value="TreeGrafter"/>
</dbReference>
<feature type="transmembrane region" description="Helical" evidence="6">
    <location>
        <begin position="418"/>
        <end position="439"/>
    </location>
</feature>
<feature type="transmembrane region" description="Helical" evidence="6">
    <location>
        <begin position="451"/>
        <end position="474"/>
    </location>
</feature>
<accession>A0AAJ0MGZ9</accession>
<reference evidence="8" key="2">
    <citation type="submission" date="2023-06" db="EMBL/GenBank/DDBJ databases">
        <authorList>
            <consortium name="Lawrence Berkeley National Laboratory"/>
            <person name="Haridas S."/>
            <person name="Hensen N."/>
            <person name="Bonometti L."/>
            <person name="Westerberg I."/>
            <person name="Brannstrom I.O."/>
            <person name="Guillou S."/>
            <person name="Cros-Aarteil S."/>
            <person name="Calhoun S."/>
            <person name="Kuo A."/>
            <person name="Mondo S."/>
            <person name="Pangilinan J."/>
            <person name="Riley R."/>
            <person name="Labutti K."/>
            <person name="Andreopoulos B."/>
            <person name="Lipzen A."/>
            <person name="Chen C."/>
            <person name="Yanf M."/>
            <person name="Daum C."/>
            <person name="Ng V."/>
            <person name="Clum A."/>
            <person name="Steindorff A."/>
            <person name="Ohm R."/>
            <person name="Martin F."/>
            <person name="Silar P."/>
            <person name="Natvig D."/>
            <person name="Lalanne C."/>
            <person name="Gautier V."/>
            <person name="Ament-Velasquez S.L."/>
            <person name="Kruys A."/>
            <person name="Hutchinson M.I."/>
            <person name="Powell A.J."/>
            <person name="Barry K."/>
            <person name="Miller A.N."/>
            <person name="Grigoriev I.V."/>
            <person name="Debuchy R."/>
            <person name="Gladieux P."/>
            <person name="Thoren M.H."/>
            <person name="Johannesson H."/>
        </authorList>
    </citation>
    <scope>NUCLEOTIDE SEQUENCE</scope>
    <source>
        <strain evidence="8">CBS 955.72</strain>
    </source>
</reference>
<sequence length="568" mass="60807">MLLKMSAKAKPDETLYPSECWEELVLSPRHGVKLARDHALSLAEPGTQSYISGYRLYLLIASPVAILFLTLLDSSIISTAIPRITDDFHSTLDIGWYGAAYQLANACMQPLVGKLYTYYPTKTVFLFFFAVFEVGSLVCGIALTSPALILGRSIAGVGAAGIVNGLLAIISGSVPMVKRPTVVGLGLGIGQIGMMLGPLLGGILTERTTWRWCFFINLPAGVVFAAPLLVVKVPEQFDKSTNQPVVDFIFHKVDLPGFASFTPAAAMFLLFLHYGGNQFAWFSPTVVGLLFGSLCAFTVFLWVEIRKGADAILPLRMIRQRIVWCSCLVMAFSVATTFCSTYFLPIYFQAVIGATPIMSGVYLLPNIISQLAGTVISGALVGKLGYYLPWSVAAGALLTTGCGLISTYSPTSSKTSWVAYQTILGLGRGVGMQIPIIALQNTLPERDVSIGTSFMMFGHTMGGAIFLSLAQTVFTNSLRALIPVYAPSVDPRAVIAAGTTHEGLATVDESNVAGVLLAVCKSVNRVFYMTTGAAFAAFCFAWGIGWRNIRECKDGGEGKGGQECADEG</sequence>
<gene>
    <name evidence="8" type="ORF">B0T25DRAFT_599585</name>
</gene>
<feature type="transmembrane region" description="Helical" evidence="6">
    <location>
        <begin position="56"/>
        <end position="82"/>
    </location>
</feature>
<dbReference type="SUPFAM" id="SSF103473">
    <property type="entry name" value="MFS general substrate transporter"/>
    <property type="match status" value="1"/>
</dbReference>
<dbReference type="InterPro" id="IPR011701">
    <property type="entry name" value="MFS"/>
</dbReference>
<evidence type="ECO:0000256" key="3">
    <source>
        <dbReference type="ARBA" id="ARBA00022692"/>
    </source>
</evidence>
<keyword evidence="5 6" id="KW-0472">Membrane</keyword>
<dbReference type="InterPro" id="IPR020846">
    <property type="entry name" value="MFS_dom"/>
</dbReference>
<evidence type="ECO:0000259" key="7">
    <source>
        <dbReference type="PROSITE" id="PS50850"/>
    </source>
</evidence>
<feature type="transmembrane region" description="Helical" evidence="6">
    <location>
        <begin position="209"/>
        <end position="234"/>
    </location>
</feature>
<feature type="transmembrane region" description="Helical" evidence="6">
    <location>
        <begin position="281"/>
        <end position="303"/>
    </location>
</feature>
<keyword evidence="9" id="KW-1185">Reference proteome</keyword>
<comment type="caution">
    <text evidence="8">The sequence shown here is derived from an EMBL/GenBank/DDBJ whole genome shotgun (WGS) entry which is preliminary data.</text>
</comment>
<dbReference type="PROSITE" id="PS50850">
    <property type="entry name" value="MFS"/>
    <property type="match status" value="1"/>
</dbReference>
<feature type="transmembrane region" description="Helical" evidence="6">
    <location>
        <begin position="526"/>
        <end position="544"/>
    </location>
</feature>
<comment type="subcellular location">
    <subcellularLocation>
        <location evidence="1">Membrane</location>
        <topology evidence="1">Multi-pass membrane protein</topology>
    </subcellularLocation>
</comment>
<protein>
    <submittedName>
        <fullName evidence="8">MFS multidrug transporter</fullName>
    </submittedName>
</protein>
<feature type="transmembrane region" description="Helical" evidence="6">
    <location>
        <begin position="149"/>
        <end position="170"/>
    </location>
</feature>
<feature type="transmembrane region" description="Helical" evidence="6">
    <location>
        <begin position="360"/>
        <end position="380"/>
    </location>
</feature>
<dbReference type="EMBL" id="JAUIQD010000002">
    <property type="protein sequence ID" value="KAK3358748.1"/>
    <property type="molecule type" value="Genomic_DNA"/>
</dbReference>
<proteinExistence type="inferred from homology"/>